<name>X1MLT8_9ZZZZ</name>
<dbReference type="EMBL" id="BARV01010733">
    <property type="protein sequence ID" value="GAI15665.1"/>
    <property type="molecule type" value="Genomic_DNA"/>
</dbReference>
<proteinExistence type="predicted"/>
<evidence type="ECO:0000313" key="1">
    <source>
        <dbReference type="EMBL" id="GAI15665.1"/>
    </source>
</evidence>
<gene>
    <name evidence="1" type="ORF">S06H3_20668</name>
</gene>
<organism evidence="1">
    <name type="scientific">marine sediment metagenome</name>
    <dbReference type="NCBI Taxonomy" id="412755"/>
    <lineage>
        <taxon>unclassified sequences</taxon>
        <taxon>metagenomes</taxon>
        <taxon>ecological metagenomes</taxon>
    </lineage>
</organism>
<accession>X1MLT8</accession>
<dbReference type="AlphaFoldDB" id="X1MLT8"/>
<comment type="caution">
    <text evidence="1">The sequence shown here is derived from an EMBL/GenBank/DDBJ whole genome shotgun (WGS) entry which is preliminary data.</text>
</comment>
<reference evidence="1" key="1">
    <citation type="journal article" date="2014" name="Front. Microbiol.">
        <title>High frequency of phylogenetically diverse reductive dehalogenase-homologous genes in deep subseafloor sedimentary metagenomes.</title>
        <authorList>
            <person name="Kawai M."/>
            <person name="Futagami T."/>
            <person name="Toyoda A."/>
            <person name="Takaki Y."/>
            <person name="Nishi S."/>
            <person name="Hori S."/>
            <person name="Arai W."/>
            <person name="Tsubouchi T."/>
            <person name="Morono Y."/>
            <person name="Uchiyama I."/>
            <person name="Ito T."/>
            <person name="Fujiyama A."/>
            <person name="Inagaki F."/>
            <person name="Takami H."/>
        </authorList>
    </citation>
    <scope>NUCLEOTIDE SEQUENCE</scope>
    <source>
        <strain evidence="1">Expedition CK06-06</strain>
    </source>
</reference>
<sequence>ASPLQGGSRGISPSGEWIVVYLKEAAPGNALIFIYKGS</sequence>
<feature type="non-terminal residue" evidence="1">
    <location>
        <position position="1"/>
    </location>
</feature>
<protein>
    <submittedName>
        <fullName evidence="1">Uncharacterized protein</fullName>
    </submittedName>
</protein>